<dbReference type="KEGG" id="cfm:BJL90_00455"/>
<protein>
    <submittedName>
        <fullName evidence="3">SprT-like family protein</fullName>
    </submittedName>
</protein>
<organism evidence="3 5">
    <name type="scientific">Clostridium formicaceticum</name>
    <dbReference type="NCBI Taxonomy" id="1497"/>
    <lineage>
        <taxon>Bacteria</taxon>
        <taxon>Bacillati</taxon>
        <taxon>Bacillota</taxon>
        <taxon>Clostridia</taxon>
        <taxon>Eubacteriales</taxon>
        <taxon>Clostridiaceae</taxon>
        <taxon>Clostridium</taxon>
    </lineage>
</organism>
<gene>
    <name evidence="2" type="ORF">BJL90_00455</name>
    <name evidence="3" type="ORF">CLFO_33190</name>
</gene>
<dbReference type="GO" id="GO:0006950">
    <property type="term" value="P:response to stress"/>
    <property type="evidence" value="ECO:0007669"/>
    <property type="project" value="UniProtKB-ARBA"/>
</dbReference>
<reference evidence="2 4" key="1">
    <citation type="submission" date="2016-10" db="EMBL/GenBank/DDBJ databases">
        <title>Complete Genome Sequence of Acetogen Clostridium formicoaceticum ATCC 27076.</title>
        <authorList>
            <person name="Bao T."/>
            <person name="Cheng C."/>
            <person name="Zhao J."/>
            <person name="Yang S.-T."/>
            <person name="Wang J."/>
            <person name="Wang M."/>
        </authorList>
    </citation>
    <scope>NUCLEOTIDE SEQUENCE [LARGE SCALE GENOMIC DNA]</scope>
    <source>
        <strain evidence="2 4">ATCC 27076</strain>
    </source>
</reference>
<dbReference type="AlphaFoldDB" id="A0AAC9RQ48"/>
<dbReference type="Proteomes" id="UP000192478">
    <property type="component" value="Chromosome"/>
</dbReference>
<dbReference type="EMBL" id="CP017603">
    <property type="protein sequence ID" value="AOY74557.1"/>
    <property type="molecule type" value="Genomic_DNA"/>
</dbReference>
<sequence length="245" mass="28464">MIPFIQYKLEGKIIKKKRDIVYKSLIEASPNINNGNIKEISETDLELLFSLYNQVFLENRLKKDFKGTFSFSLSKRMTKSAGLILYSKNINKMKSEGEKIEIRIGVDFFLQYDLLEGKKTVCGIDTKNSLEALQLVFEHEICHAIEYIYFKKSSCKGERFKTISNNLFGHTESYHQLPTYRQIANKKLGLKIGDQVSFTFQGKKVDGIIYRINKRATVMVKDKKGQFIDKEGNRYIKYYVPLTAF</sequence>
<dbReference type="RefSeq" id="WP_070963335.1">
    <property type="nucleotide sequence ID" value="NZ_CP017603.1"/>
</dbReference>
<evidence type="ECO:0000313" key="4">
    <source>
        <dbReference type="Proteomes" id="UP000177894"/>
    </source>
</evidence>
<keyword evidence="4" id="KW-1185">Reference proteome</keyword>
<dbReference type="EMBL" id="CP020559">
    <property type="protein sequence ID" value="ARE88913.1"/>
    <property type="molecule type" value="Genomic_DNA"/>
</dbReference>
<dbReference type="Proteomes" id="UP000177894">
    <property type="component" value="Chromosome"/>
</dbReference>
<dbReference type="InterPro" id="IPR006640">
    <property type="entry name" value="SprT-like_domain"/>
</dbReference>
<accession>A0AAC9RQ48</accession>
<feature type="domain" description="SprT-like" evidence="1">
    <location>
        <begin position="46"/>
        <end position="167"/>
    </location>
</feature>
<proteinExistence type="predicted"/>
<evidence type="ECO:0000313" key="5">
    <source>
        <dbReference type="Proteomes" id="UP000192478"/>
    </source>
</evidence>
<reference evidence="3 5" key="2">
    <citation type="submission" date="2017-03" db="EMBL/GenBank/DDBJ databases">
        <title>Complete sequence of Clostridium formicaceticum DSM 92.</title>
        <authorList>
            <person name="Poehlein A."/>
            <person name="Karl M."/>
            <person name="Bengelsdorf F.R."/>
            <person name="Duerre P."/>
            <person name="Daniel R."/>
        </authorList>
    </citation>
    <scope>NUCLEOTIDE SEQUENCE [LARGE SCALE GENOMIC DNA]</scope>
    <source>
        <strain evidence="3 5">DSM 92</strain>
    </source>
</reference>
<evidence type="ECO:0000313" key="3">
    <source>
        <dbReference type="EMBL" id="ARE88913.1"/>
    </source>
</evidence>
<evidence type="ECO:0000313" key="2">
    <source>
        <dbReference type="EMBL" id="AOY74557.1"/>
    </source>
</evidence>
<name>A0AAC9RQ48_9CLOT</name>
<evidence type="ECO:0000259" key="1">
    <source>
        <dbReference type="Pfam" id="PF10263"/>
    </source>
</evidence>
<dbReference type="Pfam" id="PF10263">
    <property type="entry name" value="SprT-like"/>
    <property type="match status" value="1"/>
</dbReference>